<keyword evidence="3" id="KW-1185">Reference proteome</keyword>
<dbReference type="InterPro" id="IPR015919">
    <property type="entry name" value="Cadherin-like_sf"/>
</dbReference>
<dbReference type="SUPFAM" id="SSF49313">
    <property type="entry name" value="Cadherin-like"/>
    <property type="match status" value="1"/>
</dbReference>
<feature type="transmembrane region" description="Helical" evidence="1">
    <location>
        <begin position="376"/>
        <end position="400"/>
    </location>
</feature>
<evidence type="ECO:0008006" key="4">
    <source>
        <dbReference type="Google" id="ProtNLM"/>
    </source>
</evidence>
<dbReference type="EMBL" id="CAJGYM010000234">
    <property type="protein sequence ID" value="CAD6200078.1"/>
    <property type="molecule type" value="Genomic_DNA"/>
</dbReference>
<comment type="caution">
    <text evidence="2">The sequence shown here is derived from an EMBL/GenBank/DDBJ whole genome shotgun (WGS) entry which is preliminary data.</text>
</comment>
<dbReference type="Proteomes" id="UP000835052">
    <property type="component" value="Unassembled WGS sequence"/>
</dbReference>
<dbReference type="CDD" id="cd11304">
    <property type="entry name" value="Cadherin_repeat"/>
    <property type="match status" value="1"/>
</dbReference>
<accession>A0A8S1HYE3</accession>
<dbReference type="GO" id="GO:0016020">
    <property type="term" value="C:membrane"/>
    <property type="evidence" value="ECO:0007669"/>
    <property type="project" value="InterPro"/>
</dbReference>
<gene>
    <name evidence="2" type="ORF">CAUJ_LOCUS15977</name>
</gene>
<dbReference type="OrthoDB" id="6252479at2759"/>
<keyword evidence="1" id="KW-0812">Transmembrane</keyword>
<dbReference type="GO" id="GO:0005509">
    <property type="term" value="F:calcium ion binding"/>
    <property type="evidence" value="ECO:0007669"/>
    <property type="project" value="InterPro"/>
</dbReference>
<reference evidence="2" key="1">
    <citation type="submission" date="2020-10" db="EMBL/GenBank/DDBJ databases">
        <authorList>
            <person name="Kikuchi T."/>
        </authorList>
    </citation>
    <scope>NUCLEOTIDE SEQUENCE</scope>
    <source>
        <strain evidence="2">NKZ352</strain>
    </source>
</reference>
<keyword evidence="1" id="KW-0472">Membrane</keyword>
<organism evidence="2 3">
    <name type="scientific">Caenorhabditis auriculariae</name>
    <dbReference type="NCBI Taxonomy" id="2777116"/>
    <lineage>
        <taxon>Eukaryota</taxon>
        <taxon>Metazoa</taxon>
        <taxon>Ecdysozoa</taxon>
        <taxon>Nematoda</taxon>
        <taxon>Chromadorea</taxon>
        <taxon>Rhabditida</taxon>
        <taxon>Rhabditina</taxon>
        <taxon>Rhabditomorpha</taxon>
        <taxon>Rhabditoidea</taxon>
        <taxon>Rhabditidae</taxon>
        <taxon>Peloderinae</taxon>
        <taxon>Caenorhabditis</taxon>
    </lineage>
</organism>
<sequence length="448" mass="48906">MFNIQFQLLITAFDPKDSSQNATRLLRVNVAPNPTEVPPAFAKGSPVVFVVDGNVEKPVAIGRISAFDGNGKGARLYEIISNVDSGANFTIDHEFGEISYHPQGAVEHDKRVELCVAASSNGVLPEKCSELDSSTAKVVVILRGAQDIAADQMSVLNNTVVLIGESLQNVRVPMERASKSDFKFSSVSFTPATFELGRDVQSPEGSLSLNGHTGDVVATPRIIDGPQGVYTAIVETDNSRGAAGQFTRKFHHVKNEKKLRYVFGMSRDEFGANGNQFKTQLIKTMNPPKGMQIYFDEPAIDPRNSSWTSVCFHAARDDVILDEKQTMTSLTNSSGVGAELGKLYHVYKVVNVDRCETSSSQTTSSARGLSLPLNTLVLFVVVAILTLLFVALLLYTCVVVRYRRRLHRKSEELKTSTKAYPSPSFIPAHFLSPLGPPPPPPPPQIGYY</sequence>
<dbReference type="AlphaFoldDB" id="A0A8S1HYE3"/>
<name>A0A8S1HYE3_9PELO</name>
<protein>
    <recommendedName>
        <fullName evidence="4">Cadherin domain-containing protein</fullName>
    </recommendedName>
</protein>
<evidence type="ECO:0000313" key="3">
    <source>
        <dbReference type="Proteomes" id="UP000835052"/>
    </source>
</evidence>
<keyword evidence="1" id="KW-1133">Transmembrane helix</keyword>
<evidence type="ECO:0000313" key="2">
    <source>
        <dbReference type="EMBL" id="CAD6200078.1"/>
    </source>
</evidence>
<evidence type="ECO:0000256" key="1">
    <source>
        <dbReference type="SAM" id="Phobius"/>
    </source>
</evidence>
<proteinExistence type="predicted"/>